<evidence type="ECO:0000313" key="2">
    <source>
        <dbReference type="Proteomes" id="UP000000305"/>
    </source>
</evidence>
<accession>E9I2S7</accession>
<dbReference type="OrthoDB" id="6156427at2759"/>
<evidence type="ECO:0000313" key="1">
    <source>
        <dbReference type="EMBL" id="EFX61703.1"/>
    </source>
</evidence>
<gene>
    <name evidence="1" type="ORF">DAPPUDRAFT_338406</name>
</gene>
<name>E9I2S7_DAPPU</name>
<dbReference type="EMBL" id="GL734225">
    <property type="protein sequence ID" value="EFX61703.1"/>
    <property type="molecule type" value="Genomic_DNA"/>
</dbReference>
<sequence length="296" mass="33513">MNLTNTKEEFLSNYRNKQRFIIELSKRLNEEGIATFHVDADADVRIVTTALESATKTTTVVIGEDTDLLILLLHYCNEKIEEIYMRIEPKAQKGGKIWNIAKLKKMLGKNLCDSLLFGHAFLRCDTTSKPFGKGKAMALKLLNTNVQFQRLSKVFYLPTSSIEEIDAAGESAMCIVYGGLPTDDIAFLRYTIFKKKVSNASVAKSIKPEELPPTKGSVKFHSRRVYLQIQMWLGVTTMKETDWGWFMNDRLFFPNTTDLPPAPKEILKMIKCGCNGSCVSCCNVKHTFEQDEDEAL</sequence>
<protein>
    <submittedName>
        <fullName evidence="1">Uncharacterized protein</fullName>
    </submittedName>
</protein>
<proteinExistence type="predicted"/>
<dbReference type="PhylomeDB" id="E9I2S7"/>
<dbReference type="PANTHER" id="PTHR46704:SF1">
    <property type="entry name" value="TELOMERE LENGTH REGULATION PROTEIN TEL2 HOMOLOG"/>
    <property type="match status" value="1"/>
</dbReference>
<dbReference type="HOGENOM" id="CLU_883693_0_0_1"/>
<reference evidence="1 2" key="1">
    <citation type="journal article" date="2011" name="Science">
        <title>The ecoresponsive genome of Daphnia pulex.</title>
        <authorList>
            <person name="Colbourne J.K."/>
            <person name="Pfrender M.E."/>
            <person name="Gilbert D."/>
            <person name="Thomas W.K."/>
            <person name="Tucker A."/>
            <person name="Oakley T.H."/>
            <person name="Tokishita S."/>
            <person name="Aerts A."/>
            <person name="Arnold G.J."/>
            <person name="Basu M.K."/>
            <person name="Bauer D.J."/>
            <person name="Caceres C.E."/>
            <person name="Carmel L."/>
            <person name="Casola C."/>
            <person name="Choi J.H."/>
            <person name="Detter J.C."/>
            <person name="Dong Q."/>
            <person name="Dusheyko S."/>
            <person name="Eads B.D."/>
            <person name="Frohlich T."/>
            <person name="Geiler-Samerotte K.A."/>
            <person name="Gerlach D."/>
            <person name="Hatcher P."/>
            <person name="Jogdeo S."/>
            <person name="Krijgsveld J."/>
            <person name="Kriventseva E.V."/>
            <person name="Kultz D."/>
            <person name="Laforsch C."/>
            <person name="Lindquist E."/>
            <person name="Lopez J."/>
            <person name="Manak J.R."/>
            <person name="Muller J."/>
            <person name="Pangilinan J."/>
            <person name="Patwardhan R.P."/>
            <person name="Pitluck S."/>
            <person name="Pritham E.J."/>
            <person name="Rechtsteiner A."/>
            <person name="Rho M."/>
            <person name="Rogozin I.B."/>
            <person name="Sakarya O."/>
            <person name="Salamov A."/>
            <person name="Schaack S."/>
            <person name="Shapiro H."/>
            <person name="Shiga Y."/>
            <person name="Skalitzky C."/>
            <person name="Smith Z."/>
            <person name="Souvorov A."/>
            <person name="Sung W."/>
            <person name="Tang Z."/>
            <person name="Tsuchiya D."/>
            <person name="Tu H."/>
            <person name="Vos H."/>
            <person name="Wang M."/>
            <person name="Wolf Y.I."/>
            <person name="Yamagata H."/>
            <person name="Yamada T."/>
            <person name="Ye Y."/>
            <person name="Shaw J.R."/>
            <person name="Andrews J."/>
            <person name="Crease T.J."/>
            <person name="Tang H."/>
            <person name="Lucas S.M."/>
            <person name="Robertson H.M."/>
            <person name="Bork P."/>
            <person name="Koonin E.V."/>
            <person name="Zdobnov E.M."/>
            <person name="Grigoriev I.V."/>
            <person name="Lynch M."/>
            <person name="Boore J.L."/>
        </authorList>
    </citation>
    <scope>NUCLEOTIDE SEQUENCE [LARGE SCALE GENOMIC DNA]</scope>
</reference>
<organism evidence="1 2">
    <name type="scientific">Daphnia pulex</name>
    <name type="common">Water flea</name>
    <dbReference type="NCBI Taxonomy" id="6669"/>
    <lineage>
        <taxon>Eukaryota</taxon>
        <taxon>Metazoa</taxon>
        <taxon>Ecdysozoa</taxon>
        <taxon>Arthropoda</taxon>
        <taxon>Crustacea</taxon>
        <taxon>Branchiopoda</taxon>
        <taxon>Diplostraca</taxon>
        <taxon>Cladocera</taxon>
        <taxon>Anomopoda</taxon>
        <taxon>Daphniidae</taxon>
        <taxon>Daphnia</taxon>
    </lineage>
</organism>
<dbReference type="AlphaFoldDB" id="E9I2S7"/>
<dbReference type="InParanoid" id="E9I2S7"/>
<dbReference type="eggNOG" id="ENOG502RYW1">
    <property type="taxonomic scope" value="Eukaryota"/>
</dbReference>
<dbReference type="PANTHER" id="PTHR46704">
    <property type="entry name" value="CXC DOMAIN-CONTAINING PROTEIN-RELATED"/>
    <property type="match status" value="1"/>
</dbReference>
<dbReference type="KEGG" id="dpx:DAPPUDRAFT_338406"/>
<dbReference type="Proteomes" id="UP000000305">
    <property type="component" value="Unassembled WGS sequence"/>
</dbReference>
<keyword evidence="2" id="KW-1185">Reference proteome</keyword>